<protein>
    <recommendedName>
        <fullName evidence="2">WW domain-containing protein</fullName>
    </recommendedName>
</protein>
<dbReference type="AlphaFoldDB" id="A0AAD2K549"/>
<dbReference type="Proteomes" id="UP001295794">
    <property type="component" value="Unassembled WGS sequence"/>
</dbReference>
<dbReference type="PROSITE" id="PS50020">
    <property type="entry name" value="WW_DOMAIN_2"/>
    <property type="match status" value="1"/>
</dbReference>
<evidence type="ECO:0000259" key="2">
    <source>
        <dbReference type="PROSITE" id="PS50020"/>
    </source>
</evidence>
<dbReference type="Gene3D" id="2.20.70.10">
    <property type="match status" value="1"/>
</dbReference>
<feature type="compositionally biased region" description="Basic residues" evidence="1">
    <location>
        <begin position="90"/>
        <end position="110"/>
    </location>
</feature>
<dbReference type="Pfam" id="PF00397">
    <property type="entry name" value="WW"/>
    <property type="match status" value="1"/>
</dbReference>
<dbReference type="InterPro" id="IPR036020">
    <property type="entry name" value="WW_dom_sf"/>
</dbReference>
<dbReference type="SUPFAM" id="SSF51045">
    <property type="entry name" value="WW domain"/>
    <property type="match status" value="1"/>
</dbReference>
<sequence length="1058" mass="118483">MSSERRVEKPLHQNMSPPTAPTYTHNSHPGPRSPNSLPLPAPPSDNLPPGWITQLDPSSGRYFYVDTTVARSTWSHPYEDEQYLREHGRPSARRKDRHRAPSVTTSRRHPSPMNEPNASPKRLSQAVYHEPPRKKARVMGASSSRSNSSRDSPRNSPSGVRPSDLTRELETILRRDFDFGGKYCHAATTSSAANPGLNIKGIGILGLPLSVRDAKLVQNLISATLSKTGADTSDIAIGNVWELDAGSLECSNPAWSLYLEEIVLKDVWKKLTPGAARPRLELKSLLLWEATADVLEYECTEVPRRDEFATIHVILPSFYTGGNVQLSYAGCSENYDLSTTSSFSTSLVAWYHGVDCIIKPIEQGRRLALSYRLLASPEPTAGPRPCLPAMGDKLLGLRRFFVKWSEHQEYPNRTAEPLSIIAYPLLHEYRENDLRADTLKFEDRHKIIHLKVLCDELGFQLGLGVLDDHLIGLADVDDTSSQPRMERVTSRRLTIKDVFDFDGGLVPGLSQLELDEGDLVRTARALEPAPDLVVYDSKACVESPQIEFQFSRAVIILFEKRRESEVLLHTRRTSYALDCLSNLSRRPGPSAVERKIVDYVLASLHRQHPYNFTAQTTLADIAICWHDAKLWNDTARTTCERGSLIGALESIQWLSAWKQFGFAAVRESLELCCKRKGSRMTIEFFLAADPEMYESIESGPALDAVLRWSSQQLQQALDKMQVLEQEEVALFSGLIRKRGVTFFWDVIMGSIIRMPNAYEFWTNFLRSLSTLRSNTTGAEDEKVYNLLVDEGLNTIISDFGIVVRSGDLSLRARRLSEIIDLCLSIRRLDMCRRVLFTTVPRDQGRDWVADITSPLYVHQLRRTLHEHAIQVYHKPFSDFFRAMVGCYLEHVLGAFSHAARRICGGCTACAAVDDFLMSHTLTQAHFVGLRTHLLHLETHLAGASDVVSFHTFADTAASGGHVLVLNKTRNGDAEADWRVHKNKAIKFLSSIGESASVERIMGKRYPEVLQALDGKTRFVHLEEGSRSAAQAGHIAIHHSVGGRWTVTRVTDSLPPSGH</sequence>
<reference evidence="3" key="1">
    <citation type="submission" date="2023-11" db="EMBL/GenBank/DDBJ databases">
        <authorList>
            <person name="De Vega J J."/>
            <person name="De Vega J J."/>
        </authorList>
    </citation>
    <scope>NUCLEOTIDE SEQUENCE</scope>
</reference>
<feature type="domain" description="WW" evidence="2">
    <location>
        <begin position="45"/>
        <end position="79"/>
    </location>
</feature>
<feature type="compositionally biased region" description="Pro residues" evidence="1">
    <location>
        <begin position="37"/>
        <end position="46"/>
    </location>
</feature>
<dbReference type="PROSITE" id="PS01159">
    <property type="entry name" value="WW_DOMAIN_1"/>
    <property type="match status" value="1"/>
</dbReference>
<evidence type="ECO:0000256" key="1">
    <source>
        <dbReference type="SAM" id="MobiDB-lite"/>
    </source>
</evidence>
<evidence type="ECO:0000313" key="3">
    <source>
        <dbReference type="EMBL" id="CAK5279237.1"/>
    </source>
</evidence>
<dbReference type="InterPro" id="IPR001202">
    <property type="entry name" value="WW_dom"/>
</dbReference>
<comment type="caution">
    <text evidence="3">The sequence shown here is derived from an EMBL/GenBank/DDBJ whole genome shotgun (WGS) entry which is preliminary data.</text>
</comment>
<dbReference type="PANTHER" id="PTHR33099">
    <property type="entry name" value="FE2OG DIOXYGENASE DOMAIN-CONTAINING PROTEIN"/>
    <property type="match status" value="1"/>
</dbReference>
<keyword evidence="4" id="KW-1185">Reference proteome</keyword>
<dbReference type="SMART" id="SM00456">
    <property type="entry name" value="WW"/>
    <property type="match status" value="1"/>
</dbReference>
<evidence type="ECO:0000313" key="4">
    <source>
        <dbReference type="Proteomes" id="UP001295794"/>
    </source>
</evidence>
<feature type="compositionally biased region" description="Low complexity" evidence="1">
    <location>
        <begin position="142"/>
        <end position="158"/>
    </location>
</feature>
<dbReference type="PANTHER" id="PTHR33099:SF13">
    <property type="entry name" value="F-BOX DOMAIN-CONTAINING PROTEIN-RELATED"/>
    <property type="match status" value="1"/>
</dbReference>
<dbReference type="EMBL" id="CAVNYO010000435">
    <property type="protein sequence ID" value="CAK5279237.1"/>
    <property type="molecule type" value="Genomic_DNA"/>
</dbReference>
<feature type="compositionally biased region" description="Polar residues" evidence="1">
    <location>
        <begin position="13"/>
        <end position="27"/>
    </location>
</feature>
<feature type="compositionally biased region" description="Basic and acidic residues" evidence="1">
    <location>
        <begin position="1"/>
        <end position="11"/>
    </location>
</feature>
<accession>A0AAD2K549</accession>
<organism evidence="3 4">
    <name type="scientific">Mycena citricolor</name>
    <dbReference type="NCBI Taxonomy" id="2018698"/>
    <lineage>
        <taxon>Eukaryota</taxon>
        <taxon>Fungi</taxon>
        <taxon>Dikarya</taxon>
        <taxon>Basidiomycota</taxon>
        <taxon>Agaricomycotina</taxon>
        <taxon>Agaricomycetes</taxon>
        <taxon>Agaricomycetidae</taxon>
        <taxon>Agaricales</taxon>
        <taxon>Marasmiineae</taxon>
        <taxon>Mycenaceae</taxon>
        <taxon>Mycena</taxon>
    </lineage>
</organism>
<gene>
    <name evidence="3" type="ORF">MYCIT1_LOCUS29125</name>
</gene>
<name>A0AAD2K549_9AGAR</name>
<proteinExistence type="predicted"/>
<feature type="region of interest" description="Disordered" evidence="1">
    <location>
        <begin position="1"/>
        <end position="58"/>
    </location>
</feature>
<feature type="region of interest" description="Disordered" evidence="1">
    <location>
        <begin position="81"/>
        <end position="167"/>
    </location>
</feature>
<dbReference type="CDD" id="cd00201">
    <property type="entry name" value="WW"/>
    <property type="match status" value="1"/>
</dbReference>